<feature type="transmembrane region" description="Helical" evidence="3">
    <location>
        <begin position="165"/>
        <end position="187"/>
    </location>
</feature>
<evidence type="ECO:0000256" key="2">
    <source>
        <dbReference type="SAM" id="MobiDB-lite"/>
    </source>
</evidence>
<keyword evidence="3" id="KW-0812">Transmembrane</keyword>
<evidence type="ECO:0000256" key="1">
    <source>
        <dbReference type="ARBA" id="ARBA00007362"/>
    </source>
</evidence>
<feature type="region of interest" description="Disordered" evidence="2">
    <location>
        <begin position="280"/>
        <end position="308"/>
    </location>
</feature>
<comment type="caution">
    <text evidence="5">The sequence shown here is derived from an EMBL/GenBank/DDBJ whole genome shotgun (WGS) entry which is preliminary data.</text>
</comment>
<evidence type="ECO:0000256" key="3">
    <source>
        <dbReference type="SAM" id="Phobius"/>
    </source>
</evidence>
<dbReference type="EMBL" id="VFOS01000005">
    <property type="protein sequence ID" value="TQL57161.1"/>
    <property type="molecule type" value="Genomic_DNA"/>
</dbReference>
<feature type="transmembrane region" description="Helical" evidence="3">
    <location>
        <begin position="193"/>
        <end position="211"/>
    </location>
</feature>
<feature type="transmembrane region" description="Helical" evidence="3">
    <location>
        <begin position="26"/>
        <end position="44"/>
    </location>
</feature>
<name>A0A542ZA34_RARFA</name>
<evidence type="ECO:0000313" key="5">
    <source>
        <dbReference type="EMBL" id="TQL57161.1"/>
    </source>
</evidence>
<keyword evidence="3" id="KW-0472">Membrane</keyword>
<feature type="transmembrane region" description="Helical" evidence="3">
    <location>
        <begin position="82"/>
        <end position="100"/>
    </location>
</feature>
<keyword evidence="3" id="KW-1133">Transmembrane helix</keyword>
<dbReference type="AlphaFoldDB" id="A0A542ZA34"/>
<proteinExistence type="inferred from homology"/>
<feature type="transmembrane region" description="Helical" evidence="3">
    <location>
        <begin position="223"/>
        <end position="243"/>
    </location>
</feature>
<gene>
    <name evidence="5" type="ORF">FB461_2281</name>
</gene>
<protein>
    <submittedName>
        <fullName evidence="5">Inner membrane transporter RhtA</fullName>
    </submittedName>
</protein>
<reference evidence="5 6" key="1">
    <citation type="submission" date="2019-06" db="EMBL/GenBank/DDBJ databases">
        <title>Sequencing the genomes of 1000 actinobacteria strains.</title>
        <authorList>
            <person name="Klenk H.-P."/>
        </authorList>
    </citation>
    <scope>NUCLEOTIDE SEQUENCE [LARGE SCALE GENOMIC DNA]</scope>
    <source>
        <strain evidence="5 6">DSM 4813</strain>
    </source>
</reference>
<feature type="transmembrane region" description="Helical" evidence="3">
    <location>
        <begin position="107"/>
        <end position="127"/>
    </location>
</feature>
<dbReference type="GO" id="GO:0016020">
    <property type="term" value="C:membrane"/>
    <property type="evidence" value="ECO:0007669"/>
    <property type="project" value="InterPro"/>
</dbReference>
<keyword evidence="6" id="KW-1185">Reference proteome</keyword>
<feature type="transmembrane region" description="Helical" evidence="3">
    <location>
        <begin position="56"/>
        <end position="76"/>
    </location>
</feature>
<feature type="transmembrane region" description="Helical" evidence="3">
    <location>
        <begin position="133"/>
        <end position="153"/>
    </location>
</feature>
<feature type="transmembrane region" description="Helical" evidence="3">
    <location>
        <begin position="249"/>
        <end position="267"/>
    </location>
</feature>
<evidence type="ECO:0000313" key="6">
    <source>
        <dbReference type="Proteomes" id="UP000315389"/>
    </source>
</evidence>
<organism evidence="5 6">
    <name type="scientific">Rarobacter faecitabidus</name>
    <dbReference type="NCBI Taxonomy" id="13243"/>
    <lineage>
        <taxon>Bacteria</taxon>
        <taxon>Bacillati</taxon>
        <taxon>Actinomycetota</taxon>
        <taxon>Actinomycetes</taxon>
        <taxon>Micrococcales</taxon>
        <taxon>Rarobacteraceae</taxon>
        <taxon>Rarobacter</taxon>
    </lineage>
</organism>
<dbReference type="Proteomes" id="UP000315389">
    <property type="component" value="Unassembled WGS sequence"/>
</dbReference>
<evidence type="ECO:0000259" key="4">
    <source>
        <dbReference type="Pfam" id="PF00892"/>
    </source>
</evidence>
<dbReference type="InterPro" id="IPR000620">
    <property type="entry name" value="EamA_dom"/>
</dbReference>
<feature type="domain" description="EamA" evidence="4">
    <location>
        <begin position="133"/>
        <end position="264"/>
    </location>
</feature>
<comment type="similarity">
    <text evidence="1">Belongs to the EamA transporter family.</text>
</comment>
<sequence>MLFGATITTQLGAVTATRLFDDLGVLGTAAVRLAIAAVIIIAITRPAISAWTKSTWISVTGLGMAMAGMNASFYAAIDRIPLGIAVATELLGPLLLATLLSRKASHFVWTGLAMGGVITLGLADGVAGSLDPIGLAFAAASGACWALYIPLLARVGRVDPGVGPLGIAMGAGALVLLPFGAGGIVASLGSPSLVGWAAATALLGALLPYAMELMATRHMPSRVFSVLAAREPVIAASIGLVLLGQVLPVTAVIAIGAVVVAAVATALSGREAAIENAVSADDDLTPPEPLGRRKISEDEPAPALELAA</sequence>
<dbReference type="Pfam" id="PF00892">
    <property type="entry name" value="EamA"/>
    <property type="match status" value="1"/>
</dbReference>
<accession>A0A542ZA34</accession>